<dbReference type="Pfam" id="PF16095">
    <property type="entry name" value="COR-A"/>
    <property type="match status" value="1"/>
</dbReference>
<dbReference type="InterPro" id="IPR029030">
    <property type="entry name" value="Caspase-like_dom_sf"/>
</dbReference>
<feature type="domain" description="Roc" evidence="10">
    <location>
        <begin position="208"/>
        <end position="530"/>
    </location>
</feature>
<evidence type="ECO:0000256" key="2">
    <source>
        <dbReference type="ARBA" id="ARBA00022679"/>
    </source>
</evidence>
<dbReference type="Pfam" id="PF08477">
    <property type="entry name" value="Roc"/>
    <property type="match status" value="1"/>
</dbReference>
<evidence type="ECO:0000256" key="4">
    <source>
        <dbReference type="ARBA" id="ARBA00022741"/>
    </source>
</evidence>
<evidence type="ECO:0000256" key="3">
    <source>
        <dbReference type="ARBA" id="ARBA00022737"/>
    </source>
</evidence>
<comment type="catalytic activity">
    <reaction evidence="8">
        <text>L-seryl-[protein] + ATP = O-phospho-L-seryl-[protein] + ADP + H(+)</text>
        <dbReference type="Rhea" id="RHEA:17989"/>
        <dbReference type="Rhea" id="RHEA-COMP:9863"/>
        <dbReference type="Rhea" id="RHEA-COMP:11604"/>
        <dbReference type="ChEBI" id="CHEBI:15378"/>
        <dbReference type="ChEBI" id="CHEBI:29999"/>
        <dbReference type="ChEBI" id="CHEBI:30616"/>
        <dbReference type="ChEBI" id="CHEBI:83421"/>
        <dbReference type="ChEBI" id="CHEBI:456216"/>
        <dbReference type="EC" id="2.7.11.1"/>
    </reaction>
</comment>
<evidence type="ECO:0000313" key="12">
    <source>
        <dbReference type="Proteomes" id="UP001164746"/>
    </source>
</evidence>
<comment type="catalytic activity">
    <reaction evidence="7">
        <text>L-threonyl-[protein] + ATP = O-phospho-L-threonyl-[protein] + ADP + H(+)</text>
        <dbReference type="Rhea" id="RHEA:46608"/>
        <dbReference type="Rhea" id="RHEA-COMP:11060"/>
        <dbReference type="Rhea" id="RHEA-COMP:11605"/>
        <dbReference type="ChEBI" id="CHEBI:15378"/>
        <dbReference type="ChEBI" id="CHEBI:30013"/>
        <dbReference type="ChEBI" id="CHEBI:30616"/>
        <dbReference type="ChEBI" id="CHEBI:61977"/>
        <dbReference type="ChEBI" id="CHEBI:456216"/>
        <dbReference type="EC" id="2.7.11.1"/>
    </reaction>
</comment>
<dbReference type="PROSITE" id="PS50208">
    <property type="entry name" value="CASPASE_P20"/>
    <property type="match status" value="1"/>
</dbReference>
<dbReference type="Gene3D" id="3.40.50.300">
    <property type="entry name" value="P-loop containing nucleotide triphosphate hydrolases"/>
    <property type="match status" value="2"/>
</dbReference>
<organism evidence="11 12">
    <name type="scientific">Mya arenaria</name>
    <name type="common">Soft-shell clam</name>
    <dbReference type="NCBI Taxonomy" id="6604"/>
    <lineage>
        <taxon>Eukaryota</taxon>
        <taxon>Metazoa</taxon>
        <taxon>Spiralia</taxon>
        <taxon>Lophotrochozoa</taxon>
        <taxon>Mollusca</taxon>
        <taxon>Bivalvia</taxon>
        <taxon>Autobranchia</taxon>
        <taxon>Heteroconchia</taxon>
        <taxon>Euheterodonta</taxon>
        <taxon>Imparidentia</taxon>
        <taxon>Neoheterodontei</taxon>
        <taxon>Myida</taxon>
        <taxon>Myoidea</taxon>
        <taxon>Myidae</taxon>
        <taxon>Mya</taxon>
    </lineage>
</organism>
<feature type="domain" description="Caspase family p20" evidence="9">
    <location>
        <begin position="81"/>
        <end position="128"/>
    </location>
</feature>
<evidence type="ECO:0000256" key="1">
    <source>
        <dbReference type="ARBA" id="ARBA00012513"/>
    </source>
</evidence>
<sequence>MDTLAEPVRKIDGTPIDIKELERSFDQWVHTGRKIVITHCSQESEVAKRKLSDSNVYPISRHVRGRVVLVSNTGYQALRLLKDLFVQLNYKITIKTELNAEQLKTVIQDEAAKEENTYIDSFVVIVYGTPDGFTMDYFPDIFNTPTLNGVPKLSLQYSEFHRFASSTCDTLTKEFYFFPGLSPSLMPDEFGNLDPGDMQLYLDMMKHGVVSTYNIRLMFVGLYGAGKTCTARRIMRKDIAGTSSTDGIDVYIGKCKVDIRNQTWETVDVPRKSEPYNILSNVLRLDDDSEQKIPDIKNLENTPESVTVGASDTGSREQHMETDQAMEIGLKHRDPGSVSSHDIEIIETNSEKPDSMRVAMRVFQQTKQSDGTNHKEAFVSLWDFAGQFVYYATHQLFFSPRSIYLLVLNLEDDLDRSLEEWYMDLQGKTSIEAQGGVDFWLKSIFTYARGAVPGFPKIILVGTHFDQMHESRDRRYRIAHGYFDKIRDIFQGTPLSHNISKNEFLLSNTDPNDPEIDRLRGEILGIAKEYPSWGEKMPAKWIELQQNLEDIRRQGQSLMSLDNLRSIVQKLASPIEDEEQLMLFLRAHHEIGTYIYFSESEQLKNFIILEPQWIVNAFRYLISAREFQAKYGPLLKKWLEFVETGRLEYDLAESIWRVDEESHFFENTDIILLFLEKLDIIARASVISDDGMSLTPLKYFYVPSLLKEAPRKEILHAPIVPGCLNTPVLCIKFNEEFMPPAIFNRIIAICLGKFPLARQGKRKLLFCGCGVFEVNKDLSEDKHRLTIFFRSSRVGLRITRYTSKGAKMVDPVVCDRIRRIISSAVRKEFSRFHRIVSGENDPFEYFIQCLETKSEDIIEEGLHRIQDLQHHIGATDPFCEEHTEMDHPHPLQVVKHLHEWFQDRIPETLRADEVSVLASNS</sequence>
<evidence type="ECO:0000259" key="9">
    <source>
        <dbReference type="PROSITE" id="PS50208"/>
    </source>
</evidence>
<keyword evidence="12" id="KW-1185">Reference proteome</keyword>
<reference evidence="11" key="1">
    <citation type="submission" date="2022-11" db="EMBL/GenBank/DDBJ databases">
        <title>Centuries of genome instability and evolution in soft-shell clam transmissible cancer (bioRxiv).</title>
        <authorList>
            <person name="Hart S.F.M."/>
            <person name="Yonemitsu M.A."/>
            <person name="Giersch R.M."/>
            <person name="Beal B.F."/>
            <person name="Arriagada G."/>
            <person name="Davis B.W."/>
            <person name="Ostrander E.A."/>
            <person name="Goff S.P."/>
            <person name="Metzger M.J."/>
        </authorList>
    </citation>
    <scope>NUCLEOTIDE SEQUENCE</scope>
    <source>
        <strain evidence="11">MELC-2E11</strain>
        <tissue evidence="11">Siphon/mantle</tissue>
    </source>
</reference>
<evidence type="ECO:0000256" key="8">
    <source>
        <dbReference type="ARBA" id="ARBA00048679"/>
    </source>
</evidence>
<evidence type="ECO:0000256" key="5">
    <source>
        <dbReference type="ARBA" id="ARBA00022777"/>
    </source>
</evidence>
<evidence type="ECO:0000256" key="7">
    <source>
        <dbReference type="ARBA" id="ARBA00047899"/>
    </source>
</evidence>
<dbReference type="EC" id="2.7.11.1" evidence="1"/>
<dbReference type="SUPFAM" id="SSF52129">
    <property type="entry name" value="Caspase-like"/>
    <property type="match status" value="1"/>
</dbReference>
<dbReference type="InterPro" id="IPR032171">
    <property type="entry name" value="COR-A"/>
</dbReference>
<evidence type="ECO:0000259" key="10">
    <source>
        <dbReference type="PROSITE" id="PS51424"/>
    </source>
</evidence>
<keyword evidence="3" id="KW-0677">Repeat</keyword>
<dbReference type="InterPro" id="IPR036388">
    <property type="entry name" value="WH-like_DNA-bd_sf"/>
</dbReference>
<dbReference type="Gene3D" id="3.30.70.1390">
    <property type="entry name" value="ROC domain from the Parkinson's disease-associated leucine-rich repeat kinase 2"/>
    <property type="match status" value="1"/>
</dbReference>
<dbReference type="Proteomes" id="UP001164746">
    <property type="component" value="Chromosome 3"/>
</dbReference>
<accession>A0ABY7DNB0</accession>
<keyword evidence="6" id="KW-0067">ATP-binding</keyword>
<dbReference type="PROSITE" id="PS51424">
    <property type="entry name" value="ROC"/>
    <property type="match status" value="1"/>
</dbReference>
<evidence type="ECO:0000313" key="11">
    <source>
        <dbReference type="EMBL" id="WAQ98426.1"/>
    </source>
</evidence>
<keyword evidence="2" id="KW-0808">Transferase</keyword>
<dbReference type="Gene3D" id="1.10.10.10">
    <property type="entry name" value="Winged helix-like DNA-binding domain superfamily/Winged helix DNA-binding domain"/>
    <property type="match status" value="1"/>
</dbReference>
<dbReference type="InterPro" id="IPR020859">
    <property type="entry name" value="ROC"/>
</dbReference>
<name>A0ABY7DNB0_MYAAR</name>
<dbReference type="InterPro" id="IPR001309">
    <property type="entry name" value="Pept_C14_p20"/>
</dbReference>
<dbReference type="SUPFAM" id="SSF52540">
    <property type="entry name" value="P-loop containing nucleoside triphosphate hydrolases"/>
    <property type="match status" value="1"/>
</dbReference>
<dbReference type="PANTHER" id="PTHR47679">
    <property type="entry name" value="PROTEIN TORNADO 1"/>
    <property type="match status" value="1"/>
</dbReference>
<keyword evidence="4" id="KW-0547">Nucleotide-binding</keyword>
<protein>
    <recommendedName>
        <fullName evidence="1">non-specific serine/threonine protein kinase</fullName>
        <ecNumber evidence="1">2.7.11.1</ecNumber>
    </recommendedName>
</protein>
<dbReference type="PANTHER" id="PTHR47679:SF2">
    <property type="entry name" value="C-TERMINAL OF ROC (COR) DOMAIN-CONTAINING PROTEIN"/>
    <property type="match status" value="1"/>
</dbReference>
<gene>
    <name evidence="11" type="ORF">MAR_022799</name>
</gene>
<dbReference type="Gene3D" id="3.40.50.1460">
    <property type="match status" value="1"/>
</dbReference>
<evidence type="ECO:0000256" key="6">
    <source>
        <dbReference type="ARBA" id="ARBA00022840"/>
    </source>
</evidence>
<dbReference type="InterPro" id="IPR027417">
    <property type="entry name" value="P-loop_NTPase"/>
</dbReference>
<keyword evidence="5" id="KW-0418">Kinase</keyword>
<dbReference type="EMBL" id="CP111014">
    <property type="protein sequence ID" value="WAQ98426.1"/>
    <property type="molecule type" value="Genomic_DNA"/>
</dbReference>
<proteinExistence type="predicted"/>